<feature type="coiled-coil region" evidence="1">
    <location>
        <begin position="167"/>
        <end position="194"/>
    </location>
</feature>
<evidence type="ECO:0000256" key="1">
    <source>
        <dbReference type="SAM" id="Coils"/>
    </source>
</evidence>
<feature type="chain" id="PRO_5027894052" evidence="2">
    <location>
        <begin position="21"/>
        <end position="411"/>
    </location>
</feature>
<dbReference type="SUPFAM" id="SSF56496">
    <property type="entry name" value="Fibrinogen C-terminal domain-like"/>
    <property type="match status" value="1"/>
</dbReference>
<accession>A0A6P8XIC4</accession>
<organism evidence="4 5">
    <name type="scientific">Drosophila albomicans</name>
    <name type="common">Fruit fly</name>
    <dbReference type="NCBI Taxonomy" id="7291"/>
    <lineage>
        <taxon>Eukaryota</taxon>
        <taxon>Metazoa</taxon>
        <taxon>Ecdysozoa</taxon>
        <taxon>Arthropoda</taxon>
        <taxon>Hexapoda</taxon>
        <taxon>Insecta</taxon>
        <taxon>Pterygota</taxon>
        <taxon>Neoptera</taxon>
        <taxon>Endopterygota</taxon>
        <taxon>Diptera</taxon>
        <taxon>Brachycera</taxon>
        <taxon>Muscomorpha</taxon>
        <taxon>Ephydroidea</taxon>
        <taxon>Drosophilidae</taxon>
        <taxon>Drosophila</taxon>
    </lineage>
</organism>
<dbReference type="InterPro" id="IPR050373">
    <property type="entry name" value="Fibrinogen_C-term_domain"/>
</dbReference>
<gene>
    <name evidence="5" type="primary">LOC117575909</name>
</gene>
<feature type="domain" description="Fibrinogen C-terminal" evidence="3">
    <location>
        <begin position="208"/>
        <end position="385"/>
    </location>
</feature>
<dbReference type="GO" id="GO:0005615">
    <property type="term" value="C:extracellular space"/>
    <property type="evidence" value="ECO:0007669"/>
    <property type="project" value="TreeGrafter"/>
</dbReference>
<dbReference type="PANTHER" id="PTHR19143">
    <property type="entry name" value="FIBRINOGEN/TENASCIN/ANGIOPOEITIN"/>
    <property type="match status" value="1"/>
</dbReference>
<reference evidence="5" key="1">
    <citation type="submission" date="2025-08" db="UniProtKB">
        <authorList>
            <consortium name="RefSeq"/>
        </authorList>
    </citation>
    <scope>IDENTIFICATION</scope>
    <source>
        <strain evidence="5">15112-1751.03</strain>
        <tissue evidence="5">Whole Adult</tissue>
    </source>
</reference>
<dbReference type="GeneID" id="117575909"/>
<dbReference type="InterPro" id="IPR036056">
    <property type="entry name" value="Fibrinogen-like_C"/>
</dbReference>
<sequence length="411" mass="46765">MGKFIILVALTCTVFEISLASTTTEDASLPFKQRTEEQPGSVALKIVKPLLEYYQLTNNESERSDLSDRELKVFNETLFHQEIIKSLVNELRSASDSQKGTNEVLISEYRSQISFQKELISKLINNTKTNESVELVKKWGECECQLKVLSSNIIEKDSEIEKLNFQLNDQKETQKAIQLQLEDTQRKLVKTEKAQKSYQTAIDNLIGSSQEDPISSCIPFENYPGVHQITVPNADPFNVLCDSKTAGKGWIVIQQRIGENETNFNRDWVSYRQGFGSLDGDFFLGLDKIYSLTQSEPVELYVHLVGLDGEIKYAQYDNFQILDNNNNFILKSLGNFTGNVSDALKYAEGMPFSTFDRDNDAATHNCADVFIAGWWYRNCFDSNLNSIGVDLNWNIDMILNETKMLIRPKTN</sequence>
<dbReference type="OrthoDB" id="6145874at2759"/>
<keyword evidence="4" id="KW-1185">Reference proteome</keyword>
<keyword evidence="1" id="KW-0175">Coiled coil</keyword>
<dbReference type="InterPro" id="IPR002181">
    <property type="entry name" value="Fibrinogen_a/b/g_C_dom"/>
</dbReference>
<dbReference type="Gene3D" id="3.90.215.10">
    <property type="entry name" value="Gamma Fibrinogen, chain A, domain 1"/>
    <property type="match status" value="1"/>
</dbReference>
<dbReference type="AlphaFoldDB" id="A0A6P8XIC4"/>
<dbReference type="CDD" id="cd00087">
    <property type="entry name" value="FReD"/>
    <property type="match status" value="1"/>
</dbReference>
<dbReference type="SMART" id="SM00186">
    <property type="entry name" value="FBG"/>
    <property type="match status" value="1"/>
</dbReference>
<dbReference type="Pfam" id="PF00147">
    <property type="entry name" value="Fibrinogen_C"/>
    <property type="match status" value="1"/>
</dbReference>
<feature type="signal peptide" evidence="2">
    <location>
        <begin position="1"/>
        <end position="20"/>
    </location>
</feature>
<protein>
    <submittedName>
        <fullName evidence="5">Angiopoietin-related protein 7-like</fullName>
    </submittedName>
</protein>
<evidence type="ECO:0000313" key="5">
    <source>
        <dbReference type="RefSeq" id="XP_034116246.1"/>
    </source>
</evidence>
<dbReference type="PROSITE" id="PS51406">
    <property type="entry name" value="FIBRINOGEN_C_2"/>
    <property type="match status" value="1"/>
</dbReference>
<dbReference type="InterPro" id="IPR014716">
    <property type="entry name" value="Fibrinogen_a/b/g_C_1"/>
</dbReference>
<keyword evidence="2" id="KW-0732">Signal</keyword>
<dbReference type="RefSeq" id="XP_034116246.1">
    <property type="nucleotide sequence ID" value="XM_034260355.2"/>
</dbReference>
<evidence type="ECO:0000259" key="3">
    <source>
        <dbReference type="PROSITE" id="PS51406"/>
    </source>
</evidence>
<evidence type="ECO:0000256" key="2">
    <source>
        <dbReference type="SAM" id="SignalP"/>
    </source>
</evidence>
<proteinExistence type="predicted"/>
<dbReference type="Proteomes" id="UP000515160">
    <property type="component" value="Chromosome 2R"/>
</dbReference>
<evidence type="ECO:0000313" key="4">
    <source>
        <dbReference type="Proteomes" id="UP000515160"/>
    </source>
</evidence>
<name>A0A6P8XIC4_DROAB</name>